<dbReference type="STRING" id="30732.ENSOMEP00000010815"/>
<dbReference type="GeneTree" id="ENSGT00940000163927"/>
<dbReference type="Proteomes" id="UP000261560">
    <property type="component" value="Unplaced"/>
</dbReference>
<dbReference type="GO" id="GO:0048703">
    <property type="term" value="P:embryonic viscerocranium morphogenesis"/>
    <property type="evidence" value="ECO:0007669"/>
    <property type="project" value="Ensembl"/>
</dbReference>
<name>A0A3B3BZ17_ORYME</name>
<organism evidence="3 4">
    <name type="scientific">Oryzias melastigma</name>
    <name type="common">Marine medaka</name>
    <dbReference type="NCBI Taxonomy" id="30732"/>
    <lineage>
        <taxon>Eukaryota</taxon>
        <taxon>Metazoa</taxon>
        <taxon>Chordata</taxon>
        <taxon>Craniata</taxon>
        <taxon>Vertebrata</taxon>
        <taxon>Euteleostomi</taxon>
        <taxon>Actinopterygii</taxon>
        <taxon>Neopterygii</taxon>
        <taxon>Teleostei</taxon>
        <taxon>Neoteleostei</taxon>
        <taxon>Acanthomorphata</taxon>
        <taxon>Ovalentaria</taxon>
        <taxon>Atherinomorphae</taxon>
        <taxon>Beloniformes</taxon>
        <taxon>Adrianichthyidae</taxon>
        <taxon>Oryziinae</taxon>
        <taxon>Oryzias</taxon>
    </lineage>
</organism>
<dbReference type="PANTHER" id="PTHR15907">
    <property type="entry name" value="DUF614 FAMILY PROTEIN-RELATED"/>
    <property type="match status" value="1"/>
</dbReference>
<dbReference type="GO" id="GO:0072078">
    <property type="term" value="P:nephron tubule morphogenesis"/>
    <property type="evidence" value="ECO:0007669"/>
    <property type="project" value="Ensembl"/>
</dbReference>
<dbReference type="InterPro" id="IPR006461">
    <property type="entry name" value="PLAC_motif_containing"/>
</dbReference>
<accession>A0A3B3BZ17</accession>
<sequence>MAAVVVNQGPGNWTSGLCSCCSDMSTCCCSLWCFPCMQCQTASKHGWCCAMPLLDVFCGVVTCVLQSSIRKRYNIPGSCCEDCLKCTFCYVCVWCQMNREVKTRSKQQCQSGDPRHLQGITDNRATHLSHPYQRQQDHHRGPQCQRRTGAQRVQAPA</sequence>
<reference evidence="3" key="1">
    <citation type="submission" date="2025-08" db="UniProtKB">
        <authorList>
            <consortium name="Ensembl"/>
        </authorList>
    </citation>
    <scope>IDENTIFICATION</scope>
</reference>
<dbReference type="AlphaFoldDB" id="A0A3B3BZ17"/>
<dbReference type="Ensembl" id="ENSOMET00000032065.1">
    <property type="protein sequence ID" value="ENSOMEP00000010815.1"/>
    <property type="gene ID" value="ENSOMEG00000012096.1"/>
</dbReference>
<dbReference type="Pfam" id="PF04749">
    <property type="entry name" value="PLAC8"/>
    <property type="match status" value="1"/>
</dbReference>
<comment type="similarity">
    <text evidence="1">Belongs to the cornifelin family.</text>
</comment>
<evidence type="ECO:0000256" key="1">
    <source>
        <dbReference type="ARBA" id="ARBA00009024"/>
    </source>
</evidence>
<feature type="region of interest" description="Disordered" evidence="2">
    <location>
        <begin position="130"/>
        <end position="157"/>
    </location>
</feature>
<protein>
    <submittedName>
        <fullName evidence="3">Plac8 onzin related protein 1</fullName>
    </submittedName>
</protein>
<dbReference type="GO" id="GO:0035775">
    <property type="term" value="P:pronephric glomerulus morphogenesis"/>
    <property type="evidence" value="ECO:0007669"/>
    <property type="project" value="Ensembl"/>
</dbReference>
<evidence type="ECO:0000313" key="3">
    <source>
        <dbReference type="Ensembl" id="ENSOMEP00000010815.1"/>
    </source>
</evidence>
<evidence type="ECO:0000256" key="2">
    <source>
        <dbReference type="SAM" id="MobiDB-lite"/>
    </source>
</evidence>
<keyword evidence="4" id="KW-1185">Reference proteome</keyword>
<dbReference type="NCBIfam" id="TIGR01571">
    <property type="entry name" value="A_thal_Cys_rich"/>
    <property type="match status" value="1"/>
</dbReference>
<reference evidence="3" key="2">
    <citation type="submission" date="2025-09" db="UniProtKB">
        <authorList>
            <consortium name="Ensembl"/>
        </authorList>
    </citation>
    <scope>IDENTIFICATION</scope>
</reference>
<evidence type="ECO:0000313" key="4">
    <source>
        <dbReference type="Proteomes" id="UP000261560"/>
    </source>
</evidence>
<proteinExistence type="inferred from homology"/>
<dbReference type="PaxDb" id="30732-ENSOMEP00000010815"/>